<proteinExistence type="predicted"/>
<protein>
    <submittedName>
        <fullName evidence="1">Uncharacterized protein</fullName>
    </submittedName>
</protein>
<reference evidence="1 2" key="1">
    <citation type="journal article" date="2018" name="Science">
        <title>The opium poppy genome and morphinan production.</title>
        <authorList>
            <person name="Guo L."/>
            <person name="Winzer T."/>
            <person name="Yang X."/>
            <person name="Li Y."/>
            <person name="Ning Z."/>
            <person name="He Z."/>
            <person name="Teodor R."/>
            <person name="Lu Y."/>
            <person name="Bowser T.A."/>
            <person name="Graham I.A."/>
            <person name="Ye K."/>
        </authorList>
    </citation>
    <scope>NUCLEOTIDE SEQUENCE [LARGE SCALE GENOMIC DNA]</scope>
    <source>
        <strain evidence="2">cv. HN1</strain>
        <tissue evidence="1">Leaves</tissue>
    </source>
</reference>
<sequence>MDYTPYLVSLELARCSKPKKLTIMELWTQYGTYCRPCIYIYHGMFGGFLSG</sequence>
<keyword evidence="2" id="KW-1185">Reference proteome</keyword>
<organism evidence="1 2">
    <name type="scientific">Papaver somniferum</name>
    <name type="common">Opium poppy</name>
    <dbReference type="NCBI Taxonomy" id="3469"/>
    <lineage>
        <taxon>Eukaryota</taxon>
        <taxon>Viridiplantae</taxon>
        <taxon>Streptophyta</taxon>
        <taxon>Embryophyta</taxon>
        <taxon>Tracheophyta</taxon>
        <taxon>Spermatophyta</taxon>
        <taxon>Magnoliopsida</taxon>
        <taxon>Ranunculales</taxon>
        <taxon>Papaveraceae</taxon>
        <taxon>Papaveroideae</taxon>
        <taxon>Papaver</taxon>
    </lineage>
</organism>
<name>A0A4Y7JKB5_PAPSO</name>
<dbReference type="EMBL" id="CM010719">
    <property type="protein sequence ID" value="RZC61523.1"/>
    <property type="molecule type" value="Genomic_DNA"/>
</dbReference>
<dbReference type="AlphaFoldDB" id="A0A4Y7JKB5"/>
<evidence type="ECO:0000313" key="2">
    <source>
        <dbReference type="Proteomes" id="UP000316621"/>
    </source>
</evidence>
<accession>A0A4Y7JKB5</accession>
<gene>
    <name evidence="1" type="ORF">C5167_023278</name>
</gene>
<evidence type="ECO:0000313" key="1">
    <source>
        <dbReference type="EMBL" id="RZC61523.1"/>
    </source>
</evidence>
<dbReference type="Proteomes" id="UP000316621">
    <property type="component" value="Chromosome 5"/>
</dbReference>
<dbReference type="Gramene" id="RZC61523">
    <property type="protein sequence ID" value="RZC61523"/>
    <property type="gene ID" value="C5167_023278"/>
</dbReference>